<feature type="transmembrane region" description="Helical" evidence="9">
    <location>
        <begin position="276"/>
        <end position="302"/>
    </location>
</feature>
<feature type="transmembrane region" description="Helical" evidence="9">
    <location>
        <begin position="440"/>
        <end position="460"/>
    </location>
</feature>
<dbReference type="InterPro" id="IPR047817">
    <property type="entry name" value="ABC2_TM_bact-type"/>
</dbReference>
<comment type="similarity">
    <text evidence="2 9">Belongs to the ABC-2 integral membrane protein family.</text>
</comment>
<evidence type="ECO:0000256" key="9">
    <source>
        <dbReference type="RuleBase" id="RU361157"/>
    </source>
</evidence>
<feature type="domain" description="ABC transmembrane type-2" evidence="10">
    <location>
        <begin position="245"/>
        <end position="463"/>
    </location>
</feature>
<dbReference type="InterPro" id="IPR013525">
    <property type="entry name" value="ABC2_TM"/>
</dbReference>
<dbReference type="Proteomes" id="UP000198970">
    <property type="component" value="Chromosome I"/>
</dbReference>
<evidence type="ECO:0000256" key="2">
    <source>
        <dbReference type="ARBA" id="ARBA00007783"/>
    </source>
</evidence>
<keyword evidence="8 9" id="KW-0472">Membrane</keyword>
<dbReference type="Pfam" id="PF01061">
    <property type="entry name" value="ABC2_membrane"/>
    <property type="match status" value="1"/>
</dbReference>
<evidence type="ECO:0000256" key="6">
    <source>
        <dbReference type="ARBA" id="ARBA00022692"/>
    </source>
</evidence>
<keyword evidence="4 9" id="KW-1003">Cell membrane</keyword>
<organism evidence="11 12">
    <name type="scientific">Lacrimispora sphenoides JCM 1415</name>
    <dbReference type="NCBI Taxonomy" id="1297793"/>
    <lineage>
        <taxon>Bacteria</taxon>
        <taxon>Bacillati</taxon>
        <taxon>Bacillota</taxon>
        <taxon>Clostridia</taxon>
        <taxon>Lachnospirales</taxon>
        <taxon>Lachnospiraceae</taxon>
        <taxon>Lacrimispora</taxon>
    </lineage>
</organism>
<dbReference type="PANTHER" id="PTHR30413:SF8">
    <property type="entry name" value="TRANSPORT PERMEASE PROTEIN"/>
    <property type="match status" value="1"/>
</dbReference>
<keyword evidence="12" id="KW-1185">Reference proteome</keyword>
<evidence type="ECO:0000256" key="3">
    <source>
        <dbReference type="ARBA" id="ARBA00022448"/>
    </source>
</evidence>
<feature type="transmembrane region" description="Helical" evidence="9">
    <location>
        <begin position="244"/>
        <end position="264"/>
    </location>
</feature>
<evidence type="ECO:0000256" key="8">
    <source>
        <dbReference type="ARBA" id="ARBA00023136"/>
    </source>
</evidence>
<reference evidence="11 12" key="1">
    <citation type="submission" date="2016-10" db="EMBL/GenBank/DDBJ databases">
        <authorList>
            <person name="Varghese N."/>
            <person name="Submissions S."/>
        </authorList>
    </citation>
    <scope>NUCLEOTIDE SEQUENCE [LARGE SCALE GENOMIC DNA]</scope>
    <source>
        <strain evidence="11 12">ATCC 19403</strain>
    </source>
</reference>
<feature type="transmembrane region" description="Helical" evidence="9">
    <location>
        <begin position="12"/>
        <end position="31"/>
    </location>
</feature>
<evidence type="ECO:0000256" key="1">
    <source>
        <dbReference type="ARBA" id="ARBA00004429"/>
    </source>
</evidence>
<evidence type="ECO:0000313" key="11">
    <source>
        <dbReference type="EMBL" id="SET96038.1"/>
    </source>
</evidence>
<evidence type="ECO:0000256" key="4">
    <source>
        <dbReference type="ARBA" id="ARBA00022475"/>
    </source>
</evidence>
<feature type="transmembrane region" description="Helical" evidence="9">
    <location>
        <begin position="352"/>
        <end position="373"/>
    </location>
</feature>
<feature type="transmembrane region" description="Helical" evidence="9">
    <location>
        <begin position="183"/>
        <end position="201"/>
    </location>
</feature>
<dbReference type="PANTHER" id="PTHR30413">
    <property type="entry name" value="INNER MEMBRANE TRANSPORT PERMEASE"/>
    <property type="match status" value="1"/>
</dbReference>
<keyword evidence="3 9" id="KW-0813">Transport</keyword>
<evidence type="ECO:0000313" key="12">
    <source>
        <dbReference type="Proteomes" id="UP000198970"/>
    </source>
</evidence>
<keyword evidence="6 9" id="KW-0812">Transmembrane</keyword>
<sequence>MKESKIKKYSLVIFIYIILSAVFYLIGGVQLKSTIAKISETESKGVIPEFSKGQTWDQVFISNMDEIETIQLMVATLARENTGQIILTIEDGKTHAPLAVQNLEVSSLTDNSIYTWVLDKSIKDANGQELHLKAESFCEPGQSISFYYGDLKGNNSLIHNGEEFAGHLYLVVSGKNYSLFGSYYWFWVALAGVLLLAYMMWSDYQEIKGKITKGKLIVIIWSKYKFLIQQLVARDFKTKYKRSVLGYLWSFLNPLLTMLVQYVVFSTIFKSGIENYPVYLLSGIILFNFFSEAVGQGLGSIVNNASLITKVYVPKYIYPVTKVVSTSINLFISLIPLLLVILVTGVKITPALFLLPFVLACLLLFCIGMVLMLSAAMVFFRDTQYLWGIASMIWMYATPLFYPENIIPQHFRFIQTFNPMYHMVKFARTILIDGISPAPILYGTCLLSAIVTCVIGAWIFKKTQNKFVLYI</sequence>
<evidence type="ECO:0000256" key="5">
    <source>
        <dbReference type="ARBA" id="ARBA00022519"/>
    </source>
</evidence>
<feature type="transmembrane region" description="Helical" evidence="9">
    <location>
        <begin position="323"/>
        <end position="346"/>
    </location>
</feature>
<name>A0ABY1CDQ8_9FIRM</name>
<dbReference type="PROSITE" id="PS51012">
    <property type="entry name" value="ABC_TM2"/>
    <property type="match status" value="1"/>
</dbReference>
<keyword evidence="7 9" id="KW-1133">Transmembrane helix</keyword>
<protein>
    <recommendedName>
        <fullName evidence="9">Transport permease protein</fullName>
    </recommendedName>
</protein>
<feature type="transmembrane region" description="Helical" evidence="9">
    <location>
        <begin position="385"/>
        <end position="402"/>
    </location>
</feature>
<comment type="subcellular location">
    <subcellularLocation>
        <location evidence="1">Cell inner membrane</location>
        <topology evidence="1">Multi-pass membrane protein</topology>
    </subcellularLocation>
    <subcellularLocation>
        <location evidence="9">Cell membrane</location>
        <topology evidence="9">Multi-pass membrane protein</topology>
    </subcellularLocation>
</comment>
<dbReference type="EMBL" id="LT630003">
    <property type="protein sequence ID" value="SET96038.1"/>
    <property type="molecule type" value="Genomic_DNA"/>
</dbReference>
<gene>
    <name evidence="11" type="ORF">SAMN02745906_3434</name>
</gene>
<evidence type="ECO:0000256" key="7">
    <source>
        <dbReference type="ARBA" id="ARBA00022989"/>
    </source>
</evidence>
<proteinExistence type="inferred from homology"/>
<evidence type="ECO:0000259" key="10">
    <source>
        <dbReference type="PROSITE" id="PS51012"/>
    </source>
</evidence>
<accession>A0ABY1CDQ8</accession>
<keyword evidence="5" id="KW-0997">Cell inner membrane</keyword>
<dbReference type="RefSeq" id="WP_242941283.1">
    <property type="nucleotide sequence ID" value="NZ_LT630003.1"/>
</dbReference>